<keyword evidence="1" id="KW-0732">Signal</keyword>
<evidence type="ECO:0000256" key="1">
    <source>
        <dbReference type="SAM" id="SignalP"/>
    </source>
</evidence>
<evidence type="ECO:0000313" key="2">
    <source>
        <dbReference type="EMBL" id="MFD2916505.1"/>
    </source>
</evidence>
<accession>A0ABW5ZVN9</accession>
<comment type="caution">
    <text evidence="2">The sequence shown here is derived from an EMBL/GenBank/DDBJ whole genome shotgun (WGS) entry which is preliminary data.</text>
</comment>
<organism evidence="2 3">
    <name type="scientific">Psychroserpens luteus</name>
    <dbReference type="NCBI Taxonomy" id="1434066"/>
    <lineage>
        <taxon>Bacteria</taxon>
        <taxon>Pseudomonadati</taxon>
        <taxon>Bacteroidota</taxon>
        <taxon>Flavobacteriia</taxon>
        <taxon>Flavobacteriales</taxon>
        <taxon>Flavobacteriaceae</taxon>
        <taxon>Psychroserpens</taxon>
    </lineage>
</organism>
<feature type="chain" id="PRO_5047031025" evidence="1">
    <location>
        <begin position="27"/>
        <end position="114"/>
    </location>
</feature>
<dbReference type="Proteomes" id="UP001597548">
    <property type="component" value="Unassembled WGS sequence"/>
</dbReference>
<dbReference type="EMBL" id="JBHUOS010000010">
    <property type="protein sequence ID" value="MFD2916505.1"/>
    <property type="molecule type" value="Genomic_DNA"/>
</dbReference>
<proteinExistence type="predicted"/>
<name>A0ABW5ZVN9_9FLAO</name>
<sequence>MKIKSVLFTGLLGVFLFVLTSANTLQDTTTFEGVYDGHEDYGYNFIETNEDGDEYTMTLQNIDESLLKSFDLKNDKLIGSKFSVTYSTEIVTEKDEDGYEDEIEVYTIVALKKL</sequence>
<dbReference type="RefSeq" id="WP_194506628.1">
    <property type="nucleotide sequence ID" value="NZ_JADILU010000001.1"/>
</dbReference>
<feature type="signal peptide" evidence="1">
    <location>
        <begin position="1"/>
        <end position="26"/>
    </location>
</feature>
<gene>
    <name evidence="2" type="ORF">ACFS29_12695</name>
</gene>
<keyword evidence="3" id="KW-1185">Reference proteome</keyword>
<protein>
    <submittedName>
        <fullName evidence="2">Uncharacterized protein</fullName>
    </submittedName>
</protein>
<evidence type="ECO:0000313" key="3">
    <source>
        <dbReference type="Proteomes" id="UP001597548"/>
    </source>
</evidence>
<reference evidence="3" key="1">
    <citation type="journal article" date="2019" name="Int. J. Syst. Evol. Microbiol.">
        <title>The Global Catalogue of Microorganisms (GCM) 10K type strain sequencing project: providing services to taxonomists for standard genome sequencing and annotation.</title>
        <authorList>
            <consortium name="The Broad Institute Genomics Platform"/>
            <consortium name="The Broad Institute Genome Sequencing Center for Infectious Disease"/>
            <person name="Wu L."/>
            <person name="Ma J."/>
        </authorList>
    </citation>
    <scope>NUCLEOTIDE SEQUENCE [LARGE SCALE GENOMIC DNA]</scope>
    <source>
        <strain evidence="3">KCTC 32514</strain>
    </source>
</reference>